<accession>A0A644YJE8</accession>
<dbReference type="AlphaFoldDB" id="A0A644YJE8"/>
<proteinExistence type="predicted"/>
<protein>
    <submittedName>
        <fullName evidence="1">Uncharacterized protein</fullName>
    </submittedName>
</protein>
<comment type="caution">
    <text evidence="1">The sequence shown here is derived from an EMBL/GenBank/DDBJ whole genome shotgun (WGS) entry which is preliminary data.</text>
</comment>
<reference evidence="1" key="1">
    <citation type="submission" date="2019-08" db="EMBL/GenBank/DDBJ databases">
        <authorList>
            <person name="Kucharzyk K."/>
            <person name="Murdoch R.W."/>
            <person name="Higgins S."/>
            <person name="Loffler F."/>
        </authorList>
    </citation>
    <scope>NUCLEOTIDE SEQUENCE</scope>
</reference>
<sequence length="155" mass="17783">MSKLKEADFYYGAVLSTLINNGICPMLIEGGNDRQVYEFTTDQGDFRLFLKYRSCASETKRDEYLSWQFTFSTSDIQEIIEYLKQEKSLSLGLICGSEDTGESEYAVLQKDDIQQVFDAQKRSLTISRQKGEKAYRVSMGGGRENALQLKFSRLY</sequence>
<organism evidence="1">
    <name type="scientific">bioreactor metagenome</name>
    <dbReference type="NCBI Taxonomy" id="1076179"/>
    <lineage>
        <taxon>unclassified sequences</taxon>
        <taxon>metagenomes</taxon>
        <taxon>ecological metagenomes</taxon>
    </lineage>
</organism>
<gene>
    <name evidence="1" type="ORF">SDC9_74995</name>
</gene>
<evidence type="ECO:0000313" key="1">
    <source>
        <dbReference type="EMBL" id="MPM28469.1"/>
    </source>
</evidence>
<name>A0A644YJE8_9ZZZZ</name>
<dbReference type="EMBL" id="VSSQ01005265">
    <property type="protein sequence ID" value="MPM28469.1"/>
    <property type="molecule type" value="Genomic_DNA"/>
</dbReference>